<keyword evidence="5" id="KW-0998">Cell outer membrane</keyword>
<dbReference type="Proteomes" id="UP001273350">
    <property type="component" value="Unassembled WGS sequence"/>
</dbReference>
<proteinExistence type="predicted"/>
<keyword evidence="8" id="KW-1185">Reference proteome</keyword>
<evidence type="ECO:0000313" key="8">
    <source>
        <dbReference type="Proteomes" id="UP001273350"/>
    </source>
</evidence>
<comment type="caution">
    <text evidence="7">The sequence shown here is derived from an EMBL/GenBank/DDBJ whole genome shotgun (WGS) entry which is preliminary data.</text>
</comment>
<sequence length="414" mass="46810">MRKLHFTASVFLLFVFSAKAQSLTIDSSYKLAENNYPLIKQYDLIEKTKEYNISNANKAYLPQVSITAIEGYVFGDFPSMGSGSDSKFKFIGIGQVNQTIWDGGATKTQKKILESSTKVKKTNIDVSLRELRSRVNQLYFGILLIDEQLKQLAVQNGILNNNIDKVKKLNENGYSYKMDVDEIQVEQLKLKQQQKDFIFTRKGYIKMLSYLINTKIDDQTKFEKPITADPSPDATIKRPELLLYQNQRDLADVNAEMHKVNLMPKIGVLGAGIMLAPGMSLGNTTISTLGVVGLNASWNINALYKNGNEKELTKLEKDKINVQEQTFLFNTNLQIDQKTADIDRQKEILKDDDAIIALRANIQKGYQLKYDNGAGPLVDLLNAIENEKDAHTQKALHEIQLLMSMYDYQTIIGN</sequence>
<organism evidence="7 8">
    <name type="scientific">Flavobacterium cupriresistens</name>
    <dbReference type="NCBI Taxonomy" id="2893885"/>
    <lineage>
        <taxon>Bacteria</taxon>
        <taxon>Pseudomonadati</taxon>
        <taxon>Bacteroidota</taxon>
        <taxon>Flavobacteriia</taxon>
        <taxon>Flavobacteriales</taxon>
        <taxon>Flavobacteriaceae</taxon>
        <taxon>Flavobacterium</taxon>
    </lineage>
</organism>
<evidence type="ECO:0000313" key="7">
    <source>
        <dbReference type="EMBL" id="MDX6189297.1"/>
    </source>
</evidence>
<dbReference type="SUPFAM" id="SSF56954">
    <property type="entry name" value="Outer membrane efflux proteins (OEP)"/>
    <property type="match status" value="1"/>
</dbReference>
<evidence type="ECO:0000256" key="3">
    <source>
        <dbReference type="ARBA" id="ARBA00022692"/>
    </source>
</evidence>
<name>A0ABU4R9P3_9FLAO</name>
<keyword evidence="3" id="KW-0812">Transmembrane</keyword>
<evidence type="ECO:0000256" key="2">
    <source>
        <dbReference type="ARBA" id="ARBA00022452"/>
    </source>
</evidence>
<comment type="subcellular location">
    <subcellularLocation>
        <location evidence="1">Cell outer membrane</location>
    </subcellularLocation>
</comment>
<keyword evidence="4" id="KW-0472">Membrane</keyword>
<dbReference type="RefSeq" id="WP_230002006.1">
    <property type="nucleotide sequence ID" value="NZ_CP087134.1"/>
</dbReference>
<gene>
    <name evidence="7" type="ORF">SGQ83_08070</name>
</gene>
<evidence type="ECO:0000256" key="5">
    <source>
        <dbReference type="ARBA" id="ARBA00023237"/>
    </source>
</evidence>
<dbReference type="EMBL" id="JAWXVI010000004">
    <property type="protein sequence ID" value="MDX6189297.1"/>
    <property type="molecule type" value="Genomic_DNA"/>
</dbReference>
<reference evidence="7 8" key="1">
    <citation type="submission" date="2023-11" db="EMBL/GenBank/DDBJ databases">
        <title>Unpublished Manusciprt.</title>
        <authorList>
            <person name="Saticioglu I.B."/>
            <person name="Ay H."/>
            <person name="Ajmi N."/>
            <person name="Altun S."/>
            <person name="Duman M."/>
        </authorList>
    </citation>
    <scope>NUCLEOTIDE SEQUENCE [LARGE SCALE GENOMIC DNA]</scope>
    <source>
        <strain evidence="7 8">Fl-318</strain>
    </source>
</reference>
<dbReference type="PANTHER" id="PTHR30026:SF20">
    <property type="entry name" value="OUTER MEMBRANE PROTEIN TOLC"/>
    <property type="match status" value="1"/>
</dbReference>
<dbReference type="PANTHER" id="PTHR30026">
    <property type="entry name" value="OUTER MEMBRANE PROTEIN TOLC"/>
    <property type="match status" value="1"/>
</dbReference>
<evidence type="ECO:0000256" key="6">
    <source>
        <dbReference type="SAM" id="SignalP"/>
    </source>
</evidence>
<dbReference type="Gene3D" id="1.20.1600.10">
    <property type="entry name" value="Outer membrane efflux proteins (OEP)"/>
    <property type="match status" value="1"/>
</dbReference>
<evidence type="ECO:0000256" key="1">
    <source>
        <dbReference type="ARBA" id="ARBA00004442"/>
    </source>
</evidence>
<dbReference type="InterPro" id="IPR051906">
    <property type="entry name" value="TolC-like"/>
</dbReference>
<feature type="chain" id="PRO_5046708143" evidence="6">
    <location>
        <begin position="21"/>
        <end position="414"/>
    </location>
</feature>
<evidence type="ECO:0000256" key="4">
    <source>
        <dbReference type="ARBA" id="ARBA00023136"/>
    </source>
</evidence>
<keyword evidence="2" id="KW-1134">Transmembrane beta strand</keyword>
<keyword evidence="6" id="KW-0732">Signal</keyword>
<feature type="signal peptide" evidence="6">
    <location>
        <begin position="1"/>
        <end position="20"/>
    </location>
</feature>
<protein>
    <submittedName>
        <fullName evidence="7">TolC family protein</fullName>
    </submittedName>
</protein>
<accession>A0ABU4R9P3</accession>